<evidence type="ECO:0000313" key="2">
    <source>
        <dbReference type="EMBL" id="MED6168106.1"/>
    </source>
</evidence>
<accession>A0ABU6V3A0</accession>
<proteinExistence type="predicted"/>
<feature type="region of interest" description="Disordered" evidence="1">
    <location>
        <begin position="23"/>
        <end position="134"/>
    </location>
</feature>
<comment type="caution">
    <text evidence="2">The sequence shown here is derived from an EMBL/GenBank/DDBJ whole genome shotgun (WGS) entry which is preliminary data.</text>
</comment>
<feature type="region of interest" description="Disordered" evidence="1">
    <location>
        <begin position="146"/>
        <end position="166"/>
    </location>
</feature>
<evidence type="ECO:0000256" key="1">
    <source>
        <dbReference type="SAM" id="MobiDB-lite"/>
    </source>
</evidence>
<evidence type="ECO:0000313" key="3">
    <source>
        <dbReference type="Proteomes" id="UP001341840"/>
    </source>
</evidence>
<organism evidence="2 3">
    <name type="scientific">Stylosanthes scabra</name>
    <dbReference type="NCBI Taxonomy" id="79078"/>
    <lineage>
        <taxon>Eukaryota</taxon>
        <taxon>Viridiplantae</taxon>
        <taxon>Streptophyta</taxon>
        <taxon>Embryophyta</taxon>
        <taxon>Tracheophyta</taxon>
        <taxon>Spermatophyta</taxon>
        <taxon>Magnoliopsida</taxon>
        <taxon>eudicotyledons</taxon>
        <taxon>Gunneridae</taxon>
        <taxon>Pentapetalae</taxon>
        <taxon>rosids</taxon>
        <taxon>fabids</taxon>
        <taxon>Fabales</taxon>
        <taxon>Fabaceae</taxon>
        <taxon>Papilionoideae</taxon>
        <taxon>50 kb inversion clade</taxon>
        <taxon>dalbergioids sensu lato</taxon>
        <taxon>Dalbergieae</taxon>
        <taxon>Pterocarpus clade</taxon>
        <taxon>Stylosanthes</taxon>
    </lineage>
</organism>
<dbReference type="EMBL" id="JASCZI010151055">
    <property type="protein sequence ID" value="MED6168106.1"/>
    <property type="molecule type" value="Genomic_DNA"/>
</dbReference>
<name>A0ABU6V3A0_9FABA</name>
<feature type="compositionally biased region" description="Polar residues" evidence="1">
    <location>
        <begin position="247"/>
        <end position="259"/>
    </location>
</feature>
<feature type="compositionally biased region" description="Gly residues" evidence="1">
    <location>
        <begin position="105"/>
        <end position="116"/>
    </location>
</feature>
<reference evidence="2 3" key="1">
    <citation type="journal article" date="2023" name="Plants (Basel)">
        <title>Bridging the Gap: Combining Genomics and Transcriptomics Approaches to Understand Stylosanthes scabra, an Orphan Legume from the Brazilian Caatinga.</title>
        <authorList>
            <person name="Ferreira-Neto J.R.C."/>
            <person name="da Silva M.D."/>
            <person name="Binneck E."/>
            <person name="de Melo N.F."/>
            <person name="da Silva R.H."/>
            <person name="de Melo A.L.T.M."/>
            <person name="Pandolfi V."/>
            <person name="Bustamante F.O."/>
            <person name="Brasileiro-Vidal A.C."/>
            <person name="Benko-Iseppon A.M."/>
        </authorList>
    </citation>
    <scope>NUCLEOTIDE SEQUENCE [LARGE SCALE GENOMIC DNA]</scope>
    <source>
        <tissue evidence="2">Leaves</tissue>
    </source>
</reference>
<feature type="region of interest" description="Disordered" evidence="1">
    <location>
        <begin position="199"/>
        <end position="259"/>
    </location>
</feature>
<dbReference type="Proteomes" id="UP001341840">
    <property type="component" value="Unassembled WGS sequence"/>
</dbReference>
<protein>
    <submittedName>
        <fullName evidence="2">Uncharacterized protein</fullName>
    </submittedName>
</protein>
<gene>
    <name evidence="2" type="ORF">PIB30_009066</name>
</gene>
<sequence>MPTREYFDWWDVACTSRFLSPADALDDPRLDGLPDDVPATATQQRDALALPGDVPLTRRSRQRFRPDIKRQSLGGRGRGADEEPQRPVGAIDYEEEAKYDRQEDGGVGPSGHGGEAGTQQTYDTGGGPIFGEDIPVDDAFFDGAEHDFQASFGGPGSSASAEPRDTQQFMDPSMDFIATISESQFGQVAHCAPAFNPWGTPPSWEYPVSHRGSGGSQHQSAPPQQPTTVIHLQPRRTQRQRHAPACGTSSHLQPPHQYQ</sequence>
<feature type="compositionally biased region" description="Basic residues" evidence="1">
    <location>
        <begin position="233"/>
        <end position="242"/>
    </location>
</feature>
<keyword evidence="3" id="KW-1185">Reference proteome</keyword>